<dbReference type="Proteomes" id="UP000187455">
    <property type="component" value="Unassembled WGS sequence"/>
</dbReference>
<name>A0A1R0H3K7_9FUNG</name>
<evidence type="ECO:0000313" key="1">
    <source>
        <dbReference type="EMBL" id="OLY83762.1"/>
    </source>
</evidence>
<reference evidence="1 2" key="1">
    <citation type="journal article" date="2016" name="Mol. Biol. Evol.">
        <title>Genome-Wide Survey of Gut Fungi (Harpellales) Reveals the First Horizontally Transferred Ubiquitin Gene from a Mosquito Host.</title>
        <authorList>
            <person name="Wang Y."/>
            <person name="White M.M."/>
            <person name="Kvist S."/>
            <person name="Moncalvo J.M."/>
        </authorList>
    </citation>
    <scope>NUCLEOTIDE SEQUENCE [LARGE SCALE GENOMIC DNA]</scope>
    <source>
        <strain evidence="1 2">ALG-7-W6</strain>
    </source>
</reference>
<protein>
    <submittedName>
        <fullName evidence="1">Uncharacterized protein</fullName>
    </submittedName>
</protein>
<feature type="non-terminal residue" evidence="1">
    <location>
        <position position="9"/>
    </location>
</feature>
<dbReference type="EMBL" id="LSSL01000759">
    <property type="protein sequence ID" value="OLY83762.1"/>
    <property type="molecule type" value="Genomic_DNA"/>
</dbReference>
<sequence length="9" mass="1028">MTLKVPPSR</sequence>
<keyword evidence="2" id="KW-1185">Reference proteome</keyword>
<evidence type="ECO:0000313" key="2">
    <source>
        <dbReference type="Proteomes" id="UP000187455"/>
    </source>
</evidence>
<comment type="caution">
    <text evidence="1">The sequence shown here is derived from an EMBL/GenBank/DDBJ whole genome shotgun (WGS) entry which is preliminary data.</text>
</comment>
<gene>
    <name evidence="1" type="ORF">AYI68_g2086</name>
</gene>
<proteinExistence type="predicted"/>
<organism evidence="1 2">
    <name type="scientific">Smittium mucronatum</name>
    <dbReference type="NCBI Taxonomy" id="133383"/>
    <lineage>
        <taxon>Eukaryota</taxon>
        <taxon>Fungi</taxon>
        <taxon>Fungi incertae sedis</taxon>
        <taxon>Zoopagomycota</taxon>
        <taxon>Kickxellomycotina</taxon>
        <taxon>Harpellomycetes</taxon>
        <taxon>Harpellales</taxon>
        <taxon>Legeriomycetaceae</taxon>
        <taxon>Smittium</taxon>
    </lineage>
</organism>
<accession>A0A1R0H3K7</accession>